<keyword evidence="3" id="KW-0560">Oxidoreductase</keyword>
<dbReference type="Proteomes" id="UP000006176">
    <property type="component" value="Chromosome"/>
</dbReference>
<gene>
    <name evidence="3" type="ordered locus">Sulba_0045</name>
</gene>
<dbReference type="EMBL" id="CP003333">
    <property type="protein sequence ID" value="AFL67378.1"/>
    <property type="molecule type" value="Genomic_DNA"/>
</dbReference>
<sequence>MHKYRKASVAGMFYPDNCSELKHYISHFDKATPTFTQDLFPRALIVPHAGYIYSGYTANLAYAYTASRRCDIERVVVIGPSHRVYIAGASIAFFDAYHTPCGDITIDLSYAHALQKKFAFLDFHPNAHEEHSTEVQMPFIHHYFKKANVVEIVYGDITYGELSSLINEVLKDDKTLIVISTDLSHFHTEEEANRRDTFCINAINTLDLHALENCEACGKLGVKALVHSARLHAFKPYFLDYRTSYARSGDASRVVGYTSFVLGCAT</sequence>
<dbReference type="KEGG" id="sba:Sulba_0045"/>
<dbReference type="NCBIfam" id="TIGR04336">
    <property type="entry name" value="AmmeMemoSam_B"/>
    <property type="match status" value="1"/>
</dbReference>
<dbReference type="eggNOG" id="COG1355">
    <property type="taxonomic scope" value="Bacteria"/>
</dbReference>
<evidence type="ECO:0000313" key="3">
    <source>
        <dbReference type="EMBL" id="AFL67378.1"/>
    </source>
</evidence>
<keyword evidence="4" id="KW-1185">Reference proteome</keyword>
<dbReference type="CDD" id="cd07361">
    <property type="entry name" value="MEMO_like"/>
    <property type="match status" value="1"/>
</dbReference>
<dbReference type="HAMAP" id="MF_00055">
    <property type="entry name" value="MEMO1"/>
    <property type="match status" value="1"/>
</dbReference>
<dbReference type="HOGENOM" id="CLU_038085_2_0_7"/>
<protein>
    <recommendedName>
        <fullName evidence="2">MEMO1 family protein Sulba_0045</fullName>
    </recommendedName>
</protein>
<keyword evidence="3" id="KW-0223">Dioxygenase</keyword>
<comment type="similarity">
    <text evidence="1 2">Belongs to the MEMO1 family.</text>
</comment>
<evidence type="ECO:0000313" key="4">
    <source>
        <dbReference type="Proteomes" id="UP000006176"/>
    </source>
</evidence>
<dbReference type="InterPro" id="IPR002737">
    <property type="entry name" value="MEMO1_fam"/>
</dbReference>
<dbReference type="OrthoDB" id="9785549at2"/>
<dbReference type="Pfam" id="PF01875">
    <property type="entry name" value="Memo"/>
    <property type="match status" value="1"/>
</dbReference>
<name>I3XTV4_SULBS</name>
<dbReference type="PANTHER" id="PTHR11060">
    <property type="entry name" value="PROTEIN MEMO1"/>
    <property type="match status" value="1"/>
</dbReference>
<dbReference type="AlphaFoldDB" id="I3XTV4"/>
<evidence type="ECO:0000256" key="2">
    <source>
        <dbReference type="HAMAP-Rule" id="MF_00055"/>
    </source>
</evidence>
<dbReference type="Gene3D" id="3.40.830.10">
    <property type="entry name" value="LigB-like"/>
    <property type="match status" value="1"/>
</dbReference>
<dbReference type="GO" id="GO:0051213">
    <property type="term" value="F:dioxygenase activity"/>
    <property type="evidence" value="ECO:0007669"/>
    <property type="project" value="UniProtKB-KW"/>
</dbReference>
<dbReference type="PANTHER" id="PTHR11060:SF0">
    <property type="entry name" value="PROTEIN MEMO1"/>
    <property type="match status" value="1"/>
</dbReference>
<proteinExistence type="inferred from homology"/>
<organism evidence="3 4">
    <name type="scientific">Sulfurospirillum barnesii (strain ATCC 700032 / DSM 10660 / SES-3)</name>
    <dbReference type="NCBI Taxonomy" id="760154"/>
    <lineage>
        <taxon>Bacteria</taxon>
        <taxon>Pseudomonadati</taxon>
        <taxon>Campylobacterota</taxon>
        <taxon>Epsilonproteobacteria</taxon>
        <taxon>Campylobacterales</taxon>
        <taxon>Sulfurospirillaceae</taxon>
        <taxon>Sulfurospirillum</taxon>
    </lineage>
</organism>
<dbReference type="RefSeq" id="WP_014768265.1">
    <property type="nucleotide sequence ID" value="NC_018002.1"/>
</dbReference>
<dbReference type="PATRIC" id="fig|760154.4.peg.45"/>
<dbReference type="STRING" id="760154.Sulba_0045"/>
<accession>I3XTV4</accession>
<evidence type="ECO:0000256" key="1">
    <source>
        <dbReference type="ARBA" id="ARBA00006315"/>
    </source>
</evidence>
<reference evidence="3 4" key="1">
    <citation type="submission" date="2012-06" db="EMBL/GenBank/DDBJ databases">
        <title>Complete sequence of Sulfurospirillum barnesii SES-3.</title>
        <authorList>
            <consortium name="US DOE Joint Genome Institute"/>
            <person name="Lucas S."/>
            <person name="Han J."/>
            <person name="Lapidus A."/>
            <person name="Cheng J.-F."/>
            <person name="Goodwin L."/>
            <person name="Pitluck S."/>
            <person name="Peters L."/>
            <person name="Ovchinnikova G."/>
            <person name="Lu M."/>
            <person name="Detter J.C."/>
            <person name="Han C."/>
            <person name="Tapia R."/>
            <person name="Land M."/>
            <person name="Hauser L."/>
            <person name="Kyrpides N."/>
            <person name="Ivanova N."/>
            <person name="Pagani I."/>
            <person name="Stolz J."/>
            <person name="Arkin A."/>
            <person name="Dehal P."/>
            <person name="Oremland R."/>
            <person name="Saltikov C."/>
            <person name="Basu P."/>
            <person name="Hollibaugh J."/>
            <person name="Newman D."/>
            <person name="Stolyar S."/>
            <person name="Hazen T."/>
            <person name="Woyke T."/>
        </authorList>
    </citation>
    <scope>NUCLEOTIDE SEQUENCE [LARGE SCALE GENOMIC DNA]</scope>
    <source>
        <strain evidence="4">ATCC 700032 / DSM 10660 / SES-3</strain>
    </source>
</reference>